<evidence type="ECO:0000256" key="3">
    <source>
        <dbReference type="ARBA" id="ARBA00022960"/>
    </source>
</evidence>
<dbReference type="CDD" id="cd13432">
    <property type="entry name" value="LDT_IgD_like_2"/>
    <property type="match status" value="1"/>
</dbReference>
<dbReference type="Gene3D" id="2.60.40.3780">
    <property type="match status" value="1"/>
</dbReference>
<feature type="active site" description="Nucleophile" evidence="7">
    <location>
        <position position="354"/>
    </location>
</feature>
<keyword evidence="4 7" id="KW-0573">Peptidoglycan synthesis</keyword>
<evidence type="ECO:0000259" key="10">
    <source>
        <dbReference type="PROSITE" id="PS52029"/>
    </source>
</evidence>
<feature type="domain" description="L,D-TPase catalytic" evidence="10">
    <location>
        <begin position="252"/>
        <end position="378"/>
    </location>
</feature>
<evidence type="ECO:0000256" key="9">
    <source>
        <dbReference type="SAM" id="SignalP"/>
    </source>
</evidence>
<evidence type="ECO:0000256" key="1">
    <source>
        <dbReference type="ARBA" id="ARBA00004752"/>
    </source>
</evidence>
<name>A0ABN2R1M4_9ACTN</name>
<sequence>MGFLRSAKPAALMLAAATAAALLTGCNADQGAPNASDGASESSSTTPTPSTTPSDPVAISANVKKGERDVPVDRLVDVRATAGRLEDVTLTGGTTTVKGTLASDGASWKADGRLEPGTLYTMAATARGAQGGTTERRLRFRTSDLSLAQQTYPSVAPLDGETVGVGMPVIVTFDLPVTDKKAFERHMHVISQPTQKGSWHWLSDKEAHWRPASYWQAGTDVTVDIGINSVPAGNGVYGQEDREVSFHVGDSHVYRVNTQTDQMKVWVNKQMVRTIPITTGKAGFTTRSGTKVIVEKFATKRMRSETIGIGKNNPEYYDLSDVQWAMRLTYSGEFIHAAPWSVGSQGYANVSHGCTGMSTANAKWLYDLSRRGDVVEYTGTNRPMEFSNGYGDWNEPFAQYTAGSAL</sequence>
<keyword evidence="6 7" id="KW-0961">Cell wall biogenesis/degradation</keyword>
<feature type="chain" id="PRO_5046456262" evidence="9">
    <location>
        <begin position="22"/>
        <end position="406"/>
    </location>
</feature>
<dbReference type="Gene3D" id="2.40.440.10">
    <property type="entry name" value="L,D-transpeptidase catalytic domain-like"/>
    <property type="match status" value="1"/>
</dbReference>
<dbReference type="InterPro" id="IPR038063">
    <property type="entry name" value="Transpep_catalytic_dom"/>
</dbReference>
<feature type="signal peptide" evidence="9">
    <location>
        <begin position="1"/>
        <end position="21"/>
    </location>
</feature>
<dbReference type="InterPro" id="IPR050979">
    <property type="entry name" value="LD-transpeptidase"/>
</dbReference>
<reference evidence="11 12" key="1">
    <citation type="journal article" date="2019" name="Int. J. Syst. Evol. Microbiol.">
        <title>The Global Catalogue of Microorganisms (GCM) 10K type strain sequencing project: providing services to taxonomists for standard genome sequencing and annotation.</title>
        <authorList>
            <consortium name="The Broad Institute Genomics Platform"/>
            <consortium name="The Broad Institute Genome Sequencing Center for Infectious Disease"/>
            <person name="Wu L."/>
            <person name="Ma J."/>
        </authorList>
    </citation>
    <scope>NUCLEOTIDE SEQUENCE [LARGE SCALE GENOMIC DNA]</scope>
    <source>
        <strain evidence="11 12">JCM 15309</strain>
    </source>
</reference>
<comment type="caution">
    <text evidence="11">The sequence shown here is derived from an EMBL/GenBank/DDBJ whole genome shotgun (WGS) entry which is preliminary data.</text>
</comment>
<dbReference type="SUPFAM" id="SSF141523">
    <property type="entry name" value="L,D-transpeptidase catalytic domain-like"/>
    <property type="match status" value="1"/>
</dbReference>
<dbReference type="Pfam" id="PF03734">
    <property type="entry name" value="YkuD"/>
    <property type="match status" value="1"/>
</dbReference>
<dbReference type="PROSITE" id="PS52029">
    <property type="entry name" value="LD_TPASE"/>
    <property type="match status" value="1"/>
</dbReference>
<evidence type="ECO:0000313" key="12">
    <source>
        <dbReference type="Proteomes" id="UP001500571"/>
    </source>
</evidence>
<dbReference type="EMBL" id="BAAAPB010000002">
    <property type="protein sequence ID" value="GAA1961999.1"/>
    <property type="molecule type" value="Genomic_DNA"/>
</dbReference>
<dbReference type="Proteomes" id="UP001500571">
    <property type="component" value="Unassembled WGS sequence"/>
</dbReference>
<dbReference type="InterPro" id="IPR041280">
    <property type="entry name" value="Big_10"/>
</dbReference>
<evidence type="ECO:0000256" key="6">
    <source>
        <dbReference type="ARBA" id="ARBA00023316"/>
    </source>
</evidence>
<keyword evidence="12" id="KW-1185">Reference proteome</keyword>
<keyword evidence="9" id="KW-0732">Signal</keyword>
<dbReference type="PANTHER" id="PTHR30582:SF2">
    <property type="entry name" value="L,D-TRANSPEPTIDASE YCIB-RELATED"/>
    <property type="match status" value="1"/>
</dbReference>
<dbReference type="PANTHER" id="PTHR30582">
    <property type="entry name" value="L,D-TRANSPEPTIDASE"/>
    <property type="match status" value="1"/>
</dbReference>
<organism evidence="11 12">
    <name type="scientific">Nocardioides panacihumi</name>
    <dbReference type="NCBI Taxonomy" id="400774"/>
    <lineage>
        <taxon>Bacteria</taxon>
        <taxon>Bacillati</taxon>
        <taxon>Actinomycetota</taxon>
        <taxon>Actinomycetes</taxon>
        <taxon>Propionibacteriales</taxon>
        <taxon>Nocardioidaceae</taxon>
        <taxon>Nocardioides</taxon>
    </lineage>
</organism>
<dbReference type="RefSeq" id="WP_344044896.1">
    <property type="nucleotide sequence ID" value="NZ_BAAAPB010000002.1"/>
</dbReference>
<feature type="region of interest" description="Disordered" evidence="8">
    <location>
        <begin position="31"/>
        <end position="57"/>
    </location>
</feature>
<evidence type="ECO:0000256" key="4">
    <source>
        <dbReference type="ARBA" id="ARBA00022984"/>
    </source>
</evidence>
<evidence type="ECO:0000256" key="2">
    <source>
        <dbReference type="ARBA" id="ARBA00022679"/>
    </source>
</evidence>
<comment type="pathway">
    <text evidence="1 7">Cell wall biogenesis; peptidoglycan biosynthesis.</text>
</comment>
<feature type="compositionally biased region" description="Low complexity" evidence="8">
    <location>
        <begin position="42"/>
        <end position="54"/>
    </location>
</feature>
<dbReference type="Pfam" id="PF17964">
    <property type="entry name" value="Big_10"/>
    <property type="match status" value="1"/>
</dbReference>
<dbReference type="PROSITE" id="PS51257">
    <property type="entry name" value="PROKAR_LIPOPROTEIN"/>
    <property type="match status" value="1"/>
</dbReference>
<proteinExistence type="predicted"/>
<evidence type="ECO:0000256" key="7">
    <source>
        <dbReference type="PROSITE-ProRule" id="PRU01373"/>
    </source>
</evidence>
<evidence type="ECO:0000313" key="11">
    <source>
        <dbReference type="EMBL" id="GAA1961999.1"/>
    </source>
</evidence>
<gene>
    <name evidence="11" type="ORF">GCM10009798_22190</name>
</gene>
<keyword evidence="3 7" id="KW-0133">Cell shape</keyword>
<feature type="active site" description="Proton donor/acceptor" evidence="7">
    <location>
        <position position="336"/>
    </location>
</feature>
<keyword evidence="2" id="KW-0808">Transferase</keyword>
<evidence type="ECO:0000256" key="5">
    <source>
        <dbReference type="ARBA" id="ARBA00023315"/>
    </source>
</evidence>
<dbReference type="Gene3D" id="2.60.40.3710">
    <property type="match status" value="1"/>
</dbReference>
<protein>
    <submittedName>
        <fullName evidence="11">Ig-like domain-containing protein</fullName>
    </submittedName>
</protein>
<dbReference type="InterPro" id="IPR005490">
    <property type="entry name" value="LD_TPept_cat_dom"/>
</dbReference>
<accession>A0ABN2R1M4</accession>
<dbReference type="CDD" id="cd16913">
    <property type="entry name" value="YkuD_like"/>
    <property type="match status" value="1"/>
</dbReference>
<evidence type="ECO:0000256" key="8">
    <source>
        <dbReference type="SAM" id="MobiDB-lite"/>
    </source>
</evidence>
<keyword evidence="5" id="KW-0012">Acyltransferase</keyword>